<dbReference type="Pfam" id="PF00085">
    <property type="entry name" value="Thioredoxin"/>
    <property type="match status" value="1"/>
</dbReference>
<keyword evidence="5" id="KW-1185">Reference proteome</keyword>
<dbReference type="PANTHER" id="PTHR45663">
    <property type="entry name" value="GEO12009P1"/>
    <property type="match status" value="1"/>
</dbReference>
<evidence type="ECO:0000259" key="3">
    <source>
        <dbReference type="PROSITE" id="PS51352"/>
    </source>
</evidence>
<organism evidence="4 5">
    <name type="scientific">Thermocatellispora tengchongensis</name>
    <dbReference type="NCBI Taxonomy" id="1073253"/>
    <lineage>
        <taxon>Bacteria</taxon>
        <taxon>Bacillati</taxon>
        <taxon>Actinomycetota</taxon>
        <taxon>Actinomycetes</taxon>
        <taxon>Streptosporangiales</taxon>
        <taxon>Streptosporangiaceae</taxon>
        <taxon>Thermocatellispora</taxon>
    </lineage>
</organism>
<evidence type="ECO:0000256" key="1">
    <source>
        <dbReference type="ARBA" id="ARBA00008987"/>
    </source>
</evidence>
<dbReference type="AlphaFoldDB" id="A0A840P365"/>
<reference evidence="4 5" key="1">
    <citation type="submission" date="2020-08" db="EMBL/GenBank/DDBJ databases">
        <title>Genomic Encyclopedia of Type Strains, Phase IV (KMG-IV): sequencing the most valuable type-strain genomes for metagenomic binning, comparative biology and taxonomic classification.</title>
        <authorList>
            <person name="Goeker M."/>
        </authorList>
    </citation>
    <scope>NUCLEOTIDE SEQUENCE [LARGE SCALE GENOMIC DNA]</scope>
    <source>
        <strain evidence="4 5">DSM 45615</strain>
    </source>
</reference>
<dbReference type="EC" id="1.8.1.8" evidence="4"/>
<dbReference type="PANTHER" id="PTHR45663:SF11">
    <property type="entry name" value="GEO12009P1"/>
    <property type="match status" value="1"/>
</dbReference>
<sequence>MTTATPAYGASIVACDNCGARNRVPAAMTTGSPRCGRCRDPLAWIADADDTTFAAVAERASIPVVVDFMTAWSGTCQAVGPLLERLAHDLAGRIKLVRVDVDRSPGLSQRYSILHVPFLLLLDRDRVVSQHADAAPEPELRRWIEESLAS</sequence>
<dbReference type="RefSeq" id="WP_185048731.1">
    <property type="nucleotide sequence ID" value="NZ_BAABIX010000028.1"/>
</dbReference>
<dbReference type="PROSITE" id="PS51352">
    <property type="entry name" value="THIOREDOXIN_2"/>
    <property type="match status" value="1"/>
</dbReference>
<evidence type="ECO:0000313" key="4">
    <source>
        <dbReference type="EMBL" id="MBB5131920.1"/>
    </source>
</evidence>
<comment type="caution">
    <text evidence="4">The sequence shown here is derived from an EMBL/GenBank/DDBJ whole genome shotgun (WGS) entry which is preliminary data.</text>
</comment>
<dbReference type="GO" id="GO:0005829">
    <property type="term" value="C:cytosol"/>
    <property type="evidence" value="ECO:0007669"/>
    <property type="project" value="TreeGrafter"/>
</dbReference>
<dbReference type="InterPro" id="IPR036249">
    <property type="entry name" value="Thioredoxin-like_sf"/>
</dbReference>
<proteinExistence type="inferred from homology"/>
<dbReference type="GO" id="GO:0047134">
    <property type="term" value="F:protein-disulfide reductase [NAD(P)H] activity"/>
    <property type="evidence" value="ECO:0007669"/>
    <property type="project" value="UniProtKB-EC"/>
</dbReference>
<keyword evidence="4" id="KW-0560">Oxidoreductase</keyword>
<dbReference type="Gene3D" id="3.40.30.10">
    <property type="entry name" value="Glutaredoxin"/>
    <property type="match status" value="1"/>
</dbReference>
<dbReference type="EMBL" id="JACHGN010000003">
    <property type="protein sequence ID" value="MBB5131920.1"/>
    <property type="molecule type" value="Genomic_DNA"/>
</dbReference>
<comment type="similarity">
    <text evidence="1">Belongs to the thioredoxin family.</text>
</comment>
<dbReference type="InterPro" id="IPR013766">
    <property type="entry name" value="Thioredoxin_domain"/>
</dbReference>
<evidence type="ECO:0000313" key="5">
    <source>
        <dbReference type="Proteomes" id="UP000578449"/>
    </source>
</evidence>
<feature type="domain" description="Thioredoxin" evidence="3">
    <location>
        <begin position="42"/>
        <end position="149"/>
    </location>
</feature>
<dbReference type="GO" id="GO:0045454">
    <property type="term" value="P:cell redox homeostasis"/>
    <property type="evidence" value="ECO:0007669"/>
    <property type="project" value="TreeGrafter"/>
</dbReference>
<gene>
    <name evidence="4" type="ORF">HNP84_001633</name>
</gene>
<evidence type="ECO:0000256" key="2">
    <source>
        <dbReference type="ARBA" id="ARBA00023284"/>
    </source>
</evidence>
<accession>A0A840P365</accession>
<dbReference type="Proteomes" id="UP000578449">
    <property type="component" value="Unassembled WGS sequence"/>
</dbReference>
<dbReference type="SUPFAM" id="SSF52833">
    <property type="entry name" value="Thioredoxin-like"/>
    <property type="match status" value="1"/>
</dbReference>
<name>A0A840P365_9ACTN</name>
<dbReference type="CDD" id="cd02947">
    <property type="entry name" value="TRX_family"/>
    <property type="match status" value="1"/>
</dbReference>
<dbReference type="Gene3D" id="2.30.30.380">
    <property type="entry name" value="Zn-finger domain of Sec23/24"/>
    <property type="match status" value="1"/>
</dbReference>
<keyword evidence="2" id="KW-0676">Redox-active center</keyword>
<protein>
    <submittedName>
        <fullName evidence="4">Thioredoxin 2</fullName>
        <ecNumber evidence="4">1.8.1.8</ecNumber>
    </submittedName>
</protein>